<feature type="region of interest" description="Disordered" evidence="1">
    <location>
        <begin position="1"/>
        <end position="26"/>
    </location>
</feature>
<keyword evidence="2" id="KW-1133">Transmembrane helix</keyword>
<proteinExistence type="predicted"/>
<evidence type="ECO:0000256" key="2">
    <source>
        <dbReference type="SAM" id="Phobius"/>
    </source>
</evidence>
<evidence type="ECO:0000313" key="5">
    <source>
        <dbReference type="Proteomes" id="UP000294003"/>
    </source>
</evidence>
<evidence type="ECO:0000313" key="4">
    <source>
        <dbReference type="EMBL" id="RYO89181.1"/>
    </source>
</evidence>
<dbReference type="Pfam" id="PF24841">
    <property type="entry name" value="DUF7719"/>
    <property type="match status" value="1"/>
</dbReference>
<feature type="transmembrane region" description="Helical" evidence="2">
    <location>
        <begin position="144"/>
        <end position="162"/>
    </location>
</feature>
<protein>
    <recommendedName>
        <fullName evidence="3">DUF7719 domain-containing protein</fullName>
    </recommendedName>
</protein>
<name>A0ABY0HDV2_9PEZI</name>
<dbReference type="EMBL" id="QJNS01000076">
    <property type="protein sequence ID" value="RYO89181.1"/>
    <property type="molecule type" value="Genomic_DNA"/>
</dbReference>
<feature type="domain" description="DUF7719" evidence="3">
    <location>
        <begin position="145"/>
        <end position="213"/>
    </location>
</feature>
<feature type="region of interest" description="Disordered" evidence="1">
    <location>
        <begin position="39"/>
        <end position="64"/>
    </location>
</feature>
<organism evidence="4 5">
    <name type="scientific">Monosporascus cannonballus</name>
    <dbReference type="NCBI Taxonomy" id="155416"/>
    <lineage>
        <taxon>Eukaryota</taxon>
        <taxon>Fungi</taxon>
        <taxon>Dikarya</taxon>
        <taxon>Ascomycota</taxon>
        <taxon>Pezizomycotina</taxon>
        <taxon>Sordariomycetes</taxon>
        <taxon>Xylariomycetidae</taxon>
        <taxon>Xylariales</taxon>
        <taxon>Xylariales incertae sedis</taxon>
        <taxon>Monosporascus</taxon>
    </lineage>
</organism>
<sequence length="214" mass="24579">MVRTRKERKAENTIKLQQPDRSGPTGATLLELAQERKLFEQADREQGKRRPKENDDDDDEDAAIPPTVDRIMETLLWSISLAMLHFTFDLLVQRQYAMEISWSQIATRTVQAFAVFFLLLYVLHPHSSSPVLLPGLPLRYQNHLRQAIFFATSIYTGCYLIYITNEYGYMAILKRSPPLGCLWIWSVFELNLPLAVLSLACAAGFFFQGGYTIR</sequence>
<accession>A0ABY0HDV2</accession>
<dbReference type="PANTHER" id="PTHR37846">
    <property type="entry name" value="YALI0B21296P"/>
    <property type="match status" value="1"/>
</dbReference>
<keyword evidence="5" id="KW-1185">Reference proteome</keyword>
<evidence type="ECO:0000259" key="3">
    <source>
        <dbReference type="Pfam" id="PF24841"/>
    </source>
</evidence>
<evidence type="ECO:0000256" key="1">
    <source>
        <dbReference type="SAM" id="MobiDB-lite"/>
    </source>
</evidence>
<feature type="compositionally biased region" description="Basic and acidic residues" evidence="1">
    <location>
        <begin position="39"/>
        <end position="48"/>
    </location>
</feature>
<keyword evidence="2" id="KW-0472">Membrane</keyword>
<reference evidence="4 5" key="1">
    <citation type="submission" date="2018-06" db="EMBL/GenBank/DDBJ databases">
        <title>Complete Genomes of Monosporascus.</title>
        <authorList>
            <person name="Robinson A.J."/>
            <person name="Natvig D.O."/>
        </authorList>
    </citation>
    <scope>NUCLEOTIDE SEQUENCE [LARGE SCALE GENOMIC DNA]</scope>
    <source>
        <strain evidence="4 5">CBS 609.92</strain>
    </source>
</reference>
<dbReference type="Proteomes" id="UP000294003">
    <property type="component" value="Unassembled WGS sequence"/>
</dbReference>
<feature type="transmembrane region" description="Helical" evidence="2">
    <location>
        <begin position="182"/>
        <end position="207"/>
    </location>
</feature>
<dbReference type="PANTHER" id="PTHR37846:SF1">
    <property type="entry name" value="DEACETYLASE-LIKE PROTEIN"/>
    <property type="match status" value="1"/>
</dbReference>
<comment type="caution">
    <text evidence="4">The sequence shown here is derived from an EMBL/GenBank/DDBJ whole genome shotgun (WGS) entry which is preliminary data.</text>
</comment>
<dbReference type="InterPro" id="IPR056136">
    <property type="entry name" value="DUF7719"/>
</dbReference>
<gene>
    <name evidence="4" type="ORF">DL762_003325</name>
</gene>
<keyword evidence="2" id="KW-0812">Transmembrane</keyword>